<reference evidence="3" key="1">
    <citation type="submission" date="2020-01" db="EMBL/GenBank/DDBJ databases">
        <title>Sphingomonas sp. strain CSW-10.</title>
        <authorList>
            <person name="Chen W.-M."/>
        </authorList>
    </citation>
    <scope>NUCLEOTIDE SEQUENCE [LARGE SCALE GENOMIC DNA]</scope>
    <source>
        <strain evidence="3">CCP-1</strain>
    </source>
</reference>
<dbReference type="PANTHER" id="PTHR43179">
    <property type="entry name" value="RHAMNOSYLTRANSFERASE WBBL"/>
    <property type="match status" value="1"/>
</dbReference>
<evidence type="ECO:0000259" key="1">
    <source>
        <dbReference type="Pfam" id="PF00535"/>
    </source>
</evidence>
<dbReference type="Pfam" id="PF00535">
    <property type="entry name" value="Glycos_transf_2"/>
    <property type="match status" value="1"/>
</dbReference>
<evidence type="ECO:0000313" key="2">
    <source>
        <dbReference type="EMBL" id="NBE06554.1"/>
    </source>
</evidence>
<protein>
    <submittedName>
        <fullName evidence="2">Glycosyltransferase</fullName>
    </submittedName>
</protein>
<accession>A0ABW9Y2U6</accession>
<dbReference type="Gene3D" id="3.90.550.10">
    <property type="entry name" value="Spore Coat Polysaccharide Biosynthesis Protein SpsA, Chain A"/>
    <property type="match status" value="1"/>
</dbReference>
<proteinExistence type="predicted"/>
<dbReference type="CDD" id="cd04186">
    <property type="entry name" value="GT_2_like_c"/>
    <property type="match status" value="1"/>
</dbReference>
<dbReference type="PANTHER" id="PTHR43179:SF7">
    <property type="entry name" value="RHAMNOSYLTRANSFERASE WBBL"/>
    <property type="match status" value="1"/>
</dbReference>
<dbReference type="SUPFAM" id="SSF53448">
    <property type="entry name" value="Nucleotide-diphospho-sugar transferases"/>
    <property type="match status" value="1"/>
</dbReference>
<keyword evidence="3" id="KW-1185">Reference proteome</keyword>
<name>A0ABW9Y2U6_9RHOB</name>
<feature type="domain" description="Glycosyltransferase 2-like" evidence="1">
    <location>
        <begin position="7"/>
        <end position="133"/>
    </location>
</feature>
<evidence type="ECO:0000313" key="3">
    <source>
        <dbReference type="Proteomes" id="UP001517376"/>
    </source>
</evidence>
<organism evidence="2 3">
    <name type="scientific">Paragemmobacter ruber</name>
    <dbReference type="NCBI Taxonomy" id="1985673"/>
    <lineage>
        <taxon>Bacteria</taxon>
        <taxon>Pseudomonadati</taxon>
        <taxon>Pseudomonadota</taxon>
        <taxon>Alphaproteobacteria</taxon>
        <taxon>Rhodobacterales</taxon>
        <taxon>Paracoccaceae</taxon>
        <taxon>Paragemmobacter</taxon>
    </lineage>
</organism>
<gene>
    <name evidence="2" type="ORF">GU920_03355</name>
</gene>
<dbReference type="Proteomes" id="UP001517376">
    <property type="component" value="Unassembled WGS sequence"/>
</dbReference>
<dbReference type="InterPro" id="IPR029044">
    <property type="entry name" value="Nucleotide-diphossugar_trans"/>
</dbReference>
<dbReference type="InterPro" id="IPR001173">
    <property type="entry name" value="Glyco_trans_2-like"/>
</dbReference>
<dbReference type="RefSeq" id="WP_161765543.1">
    <property type="nucleotide sequence ID" value="NZ_JAAATW010000001.1"/>
</dbReference>
<dbReference type="EMBL" id="JAAATW010000001">
    <property type="protein sequence ID" value="NBE06554.1"/>
    <property type="molecule type" value="Genomic_DNA"/>
</dbReference>
<sequence>MPSDIAVVIVNYGTADMAIAAVDSVLNRTPDGLAVEVHLVDNASPNGDAAILRQTAARWGDAVTLHLESTNHGFGRGNNVVLQKLAQRADRPSKVYLLNPDARLASNAVAELAAFLDSHPKAAVVGSAILHEGSLAPAACAFRFPGAISEFVTAVNFGPLTRMFARHLVAYPAELPLQEVDWVSGASMMARLDALIEANFFDPDFFLYYEEVDLMHRLKRRGWQVWHLPQAKVVHVAGAATGVTRLTDERPPLPAYWYESWRMYFEKQHGRSGARRAAQARLAGTALGDLLARLRGRPTHTPQNFAADFRRLVLGPLRQPPVRDARA</sequence>
<comment type="caution">
    <text evidence="2">The sequence shown here is derived from an EMBL/GenBank/DDBJ whole genome shotgun (WGS) entry which is preliminary data.</text>
</comment>